<keyword evidence="1" id="KW-0175">Coiled coil</keyword>
<feature type="coiled-coil region" evidence="1">
    <location>
        <begin position="46"/>
        <end position="73"/>
    </location>
</feature>
<dbReference type="Proteomes" id="UP000315003">
    <property type="component" value="Chromosome"/>
</dbReference>
<dbReference type="EMBL" id="CP036272">
    <property type="protein sequence ID" value="QDT59034.1"/>
    <property type="molecule type" value="Genomic_DNA"/>
</dbReference>
<dbReference type="OrthoDB" id="282552at2"/>
<sequence>MSSYDQEPLSPVFRIDVSADSDAAADSRKSGAQLTIDLLRHLVAGQRQQNQLLEQLVQQQNAANEQRANELQQWKDANPELASSCRRAAETLSRVQTQFLDTLTEEIADGEESFEESEFMLNEFVDRFGPRLAHLNGVLQVLAQLGNAQPVQQDNI</sequence>
<keyword evidence="3" id="KW-1185">Reference proteome</keyword>
<evidence type="ECO:0000313" key="2">
    <source>
        <dbReference type="EMBL" id="QDT59034.1"/>
    </source>
</evidence>
<dbReference type="AlphaFoldDB" id="A0A517SSD1"/>
<protein>
    <submittedName>
        <fullName evidence="2">Uncharacterized protein</fullName>
    </submittedName>
</protein>
<evidence type="ECO:0000313" key="3">
    <source>
        <dbReference type="Proteomes" id="UP000315003"/>
    </source>
</evidence>
<evidence type="ECO:0000256" key="1">
    <source>
        <dbReference type="SAM" id="Coils"/>
    </source>
</evidence>
<proteinExistence type="predicted"/>
<accession>A0A517SSD1</accession>
<dbReference type="RefSeq" id="WP_145270624.1">
    <property type="nucleotide sequence ID" value="NZ_CP036272.1"/>
</dbReference>
<reference evidence="2 3" key="1">
    <citation type="submission" date="2019-02" db="EMBL/GenBank/DDBJ databases">
        <title>Deep-cultivation of Planctomycetes and their phenomic and genomic characterization uncovers novel biology.</title>
        <authorList>
            <person name="Wiegand S."/>
            <person name="Jogler M."/>
            <person name="Boedeker C."/>
            <person name="Pinto D."/>
            <person name="Vollmers J."/>
            <person name="Rivas-Marin E."/>
            <person name="Kohn T."/>
            <person name="Peeters S.H."/>
            <person name="Heuer A."/>
            <person name="Rast P."/>
            <person name="Oberbeckmann S."/>
            <person name="Bunk B."/>
            <person name="Jeske O."/>
            <person name="Meyerdierks A."/>
            <person name="Storesund J.E."/>
            <person name="Kallscheuer N."/>
            <person name="Luecker S."/>
            <person name="Lage O.M."/>
            <person name="Pohl T."/>
            <person name="Merkel B.J."/>
            <person name="Hornburger P."/>
            <person name="Mueller R.-W."/>
            <person name="Bruemmer F."/>
            <person name="Labrenz M."/>
            <person name="Spormann A.M."/>
            <person name="Op den Camp H."/>
            <person name="Overmann J."/>
            <person name="Amann R."/>
            <person name="Jetten M.S.M."/>
            <person name="Mascher T."/>
            <person name="Medema M.H."/>
            <person name="Devos D.P."/>
            <person name="Kaster A.-K."/>
            <person name="Ovreas L."/>
            <person name="Rohde M."/>
            <person name="Galperin M.Y."/>
            <person name="Jogler C."/>
        </authorList>
    </citation>
    <scope>NUCLEOTIDE SEQUENCE [LARGE SCALE GENOMIC DNA]</scope>
    <source>
        <strain evidence="2 3">SV_7m_r</strain>
    </source>
</reference>
<name>A0A517SSD1_9BACT</name>
<gene>
    <name evidence="2" type="ORF">SV7mr_15390</name>
</gene>
<organism evidence="2 3">
    <name type="scientific">Stieleria bergensis</name>
    <dbReference type="NCBI Taxonomy" id="2528025"/>
    <lineage>
        <taxon>Bacteria</taxon>
        <taxon>Pseudomonadati</taxon>
        <taxon>Planctomycetota</taxon>
        <taxon>Planctomycetia</taxon>
        <taxon>Pirellulales</taxon>
        <taxon>Pirellulaceae</taxon>
        <taxon>Stieleria</taxon>
    </lineage>
</organism>